<proteinExistence type="predicted"/>
<dbReference type="PANTHER" id="PTHR30336">
    <property type="entry name" value="INNER MEMBRANE PROTEIN, PROBABLE PERMEASE"/>
    <property type="match status" value="1"/>
</dbReference>
<dbReference type="AlphaFoldDB" id="A0A1H5C8I0"/>
<name>A0A1H5C8I0_9PSEU</name>
<dbReference type="PANTHER" id="PTHR30336:SF20">
    <property type="entry name" value="DUF218 DOMAIN-CONTAINING PROTEIN"/>
    <property type="match status" value="1"/>
</dbReference>
<dbReference type="GO" id="GO:0005886">
    <property type="term" value="C:plasma membrane"/>
    <property type="evidence" value="ECO:0007669"/>
    <property type="project" value="TreeGrafter"/>
</dbReference>
<evidence type="ECO:0000259" key="1">
    <source>
        <dbReference type="Pfam" id="PF02698"/>
    </source>
</evidence>
<protein>
    <submittedName>
        <fullName evidence="2">Uncharacterized SAM-binding protein YcdF, DUF218 family</fullName>
    </submittedName>
</protein>
<dbReference type="InterPro" id="IPR003848">
    <property type="entry name" value="DUF218"/>
</dbReference>
<sequence>MTRQLTDVEWQDAELVWDFHQVHHEISACDVAIALGCNDIGVAEYAAELYHRGMFQTVVFTGATSRDTAAIFPRGEAVHFRERALELGVPDTAILVEPEAANTGANVTLSRDLLIGAGLTPDSVLLISMPYMERRAFATCRRLWPEVAVTCTSAPLTLEEYVKTIGDAAEVVDMMIGDLQRVMIYPERGFAIEQPVPPAVAAAFDRLVAAGFNSRLL</sequence>
<feature type="domain" description="DUF218" evidence="1">
    <location>
        <begin position="31"/>
        <end position="151"/>
    </location>
</feature>
<dbReference type="CDD" id="cd06259">
    <property type="entry name" value="YdcF-like"/>
    <property type="match status" value="1"/>
</dbReference>
<dbReference type="STRING" id="208445.SAMN04489727_8644"/>
<keyword evidence="3" id="KW-1185">Reference proteome</keyword>
<evidence type="ECO:0000313" key="3">
    <source>
        <dbReference type="Proteomes" id="UP000199622"/>
    </source>
</evidence>
<accession>A0A1H5C8I0</accession>
<dbReference type="Pfam" id="PF02698">
    <property type="entry name" value="DUF218"/>
    <property type="match status" value="1"/>
</dbReference>
<dbReference type="Proteomes" id="UP000199622">
    <property type="component" value="Unassembled WGS sequence"/>
</dbReference>
<dbReference type="InterPro" id="IPR051599">
    <property type="entry name" value="Cell_Envelope_Assoc"/>
</dbReference>
<reference evidence="3" key="1">
    <citation type="submission" date="2016-10" db="EMBL/GenBank/DDBJ databases">
        <authorList>
            <person name="Varghese N."/>
            <person name="Submissions S."/>
        </authorList>
    </citation>
    <scope>NUCLEOTIDE SEQUENCE [LARGE SCALE GENOMIC DNA]</scope>
    <source>
        <strain evidence="3">DSM 44544</strain>
    </source>
</reference>
<dbReference type="Gene3D" id="3.40.50.620">
    <property type="entry name" value="HUPs"/>
    <property type="match status" value="1"/>
</dbReference>
<dbReference type="EMBL" id="FNSO01000004">
    <property type="protein sequence ID" value="SED62791.1"/>
    <property type="molecule type" value="Genomic_DNA"/>
</dbReference>
<dbReference type="OrthoDB" id="2216870at2"/>
<organism evidence="2 3">
    <name type="scientific">Amycolatopsis tolypomycina</name>
    <dbReference type="NCBI Taxonomy" id="208445"/>
    <lineage>
        <taxon>Bacteria</taxon>
        <taxon>Bacillati</taxon>
        <taxon>Actinomycetota</taxon>
        <taxon>Actinomycetes</taxon>
        <taxon>Pseudonocardiales</taxon>
        <taxon>Pseudonocardiaceae</taxon>
        <taxon>Amycolatopsis</taxon>
    </lineage>
</organism>
<evidence type="ECO:0000313" key="2">
    <source>
        <dbReference type="EMBL" id="SED62791.1"/>
    </source>
</evidence>
<gene>
    <name evidence="2" type="ORF">SAMN04489727_8644</name>
</gene>
<dbReference type="InterPro" id="IPR014729">
    <property type="entry name" value="Rossmann-like_a/b/a_fold"/>
</dbReference>
<dbReference type="RefSeq" id="WP_091317945.1">
    <property type="nucleotide sequence ID" value="NZ_FNSO01000004.1"/>
</dbReference>